<proteinExistence type="predicted"/>
<organism evidence="1 2">
    <name type="scientific">Vineibacter terrae</name>
    <dbReference type="NCBI Taxonomy" id="2586908"/>
    <lineage>
        <taxon>Bacteria</taxon>
        <taxon>Pseudomonadati</taxon>
        <taxon>Pseudomonadota</taxon>
        <taxon>Alphaproteobacteria</taxon>
        <taxon>Hyphomicrobiales</taxon>
        <taxon>Vineibacter</taxon>
    </lineage>
</organism>
<dbReference type="AlphaFoldDB" id="A0A5C8PDD6"/>
<dbReference type="Proteomes" id="UP000321638">
    <property type="component" value="Unassembled WGS sequence"/>
</dbReference>
<accession>A0A5C8PDD6</accession>
<dbReference type="EMBL" id="VDUZ01000042">
    <property type="protein sequence ID" value="TXL71532.1"/>
    <property type="molecule type" value="Genomic_DNA"/>
</dbReference>
<evidence type="ECO:0008006" key="3">
    <source>
        <dbReference type="Google" id="ProtNLM"/>
    </source>
</evidence>
<evidence type="ECO:0000313" key="2">
    <source>
        <dbReference type="Proteomes" id="UP000321638"/>
    </source>
</evidence>
<name>A0A5C8PDD6_9HYPH</name>
<protein>
    <recommendedName>
        <fullName evidence="3">PsbP C-terminal domain-containing protein</fullName>
    </recommendedName>
</protein>
<dbReference type="RefSeq" id="WP_147850602.1">
    <property type="nucleotide sequence ID" value="NZ_VDUZ01000042.1"/>
</dbReference>
<reference evidence="1 2" key="1">
    <citation type="submission" date="2019-06" db="EMBL/GenBank/DDBJ databases">
        <title>New taxonomy in bacterial strain CC-CFT640, isolated from vineyard.</title>
        <authorList>
            <person name="Lin S.-Y."/>
            <person name="Tsai C.-F."/>
            <person name="Young C.-C."/>
        </authorList>
    </citation>
    <scope>NUCLEOTIDE SEQUENCE [LARGE SCALE GENOMIC DNA]</scope>
    <source>
        <strain evidence="1 2">CC-CFT640</strain>
    </source>
</reference>
<keyword evidence="2" id="KW-1185">Reference proteome</keyword>
<comment type="caution">
    <text evidence="1">The sequence shown here is derived from an EMBL/GenBank/DDBJ whole genome shotgun (WGS) entry which is preliminary data.</text>
</comment>
<evidence type="ECO:0000313" key="1">
    <source>
        <dbReference type="EMBL" id="TXL71532.1"/>
    </source>
</evidence>
<sequence>MLPVVALASQGVLAQIGMLPPVSTWREYRENDDGFVVRVPNAVKAREWRDAGRPAGYYVTGNPQQSFSVLAIRWPSGMRAGKDAAAIAEETTKRALTGMKPEKVERDEPQDCGEGVPGRSLRAQLPDDIIYAARVCVTSGNVYRVEAFVDAAQWEEADLNVKTFLESFKPLRR</sequence>
<gene>
    <name evidence="1" type="ORF">FHP25_29580</name>
</gene>
<dbReference type="OrthoDB" id="7375544at2"/>